<dbReference type="HOGENOM" id="CLU_2331807_0_0_11"/>
<accession>Q0S1Y6</accession>
<proteinExistence type="predicted"/>
<evidence type="ECO:0000313" key="2">
    <source>
        <dbReference type="Proteomes" id="UP000008710"/>
    </source>
</evidence>
<reference evidence="2" key="1">
    <citation type="journal article" date="2006" name="Proc. Natl. Acad. Sci. U.S.A.">
        <title>The complete genome of Rhodococcus sp. RHA1 provides insights into a catabolic powerhouse.</title>
        <authorList>
            <person name="McLeod M.P."/>
            <person name="Warren R.L."/>
            <person name="Hsiao W.W.L."/>
            <person name="Araki N."/>
            <person name="Myhre M."/>
            <person name="Fernandes C."/>
            <person name="Miyazawa D."/>
            <person name="Wong W."/>
            <person name="Lillquist A.L."/>
            <person name="Wang D."/>
            <person name="Dosanjh M."/>
            <person name="Hara H."/>
            <person name="Petrescu A."/>
            <person name="Morin R.D."/>
            <person name="Yang G."/>
            <person name="Stott J.M."/>
            <person name="Schein J.E."/>
            <person name="Shin H."/>
            <person name="Smailus D."/>
            <person name="Siddiqui A.S."/>
            <person name="Marra M.A."/>
            <person name="Jones S.J.M."/>
            <person name="Holt R."/>
            <person name="Brinkman F.S.L."/>
            <person name="Miyauchi K."/>
            <person name="Fukuda M."/>
            <person name="Davies J.E."/>
            <person name="Mohn W.W."/>
            <person name="Eltis L.D."/>
        </authorList>
    </citation>
    <scope>NUCLEOTIDE SEQUENCE [LARGE SCALE GENOMIC DNA]</scope>
    <source>
        <strain evidence="2">RHA1</strain>
    </source>
</reference>
<dbReference type="KEGG" id="rha:RHA1_ro06677"/>
<gene>
    <name evidence="1" type="ordered locus">RHA1_ro06677</name>
</gene>
<dbReference type="Proteomes" id="UP000008710">
    <property type="component" value="Chromosome"/>
</dbReference>
<protein>
    <submittedName>
        <fullName evidence="1">Uncharacterized protein</fullName>
    </submittedName>
</protein>
<name>Q0S1Y6_RHOJR</name>
<organism evidence="1 2">
    <name type="scientific">Rhodococcus jostii (strain RHA1)</name>
    <dbReference type="NCBI Taxonomy" id="101510"/>
    <lineage>
        <taxon>Bacteria</taxon>
        <taxon>Bacillati</taxon>
        <taxon>Actinomycetota</taxon>
        <taxon>Actinomycetes</taxon>
        <taxon>Mycobacteriales</taxon>
        <taxon>Nocardiaceae</taxon>
        <taxon>Rhodococcus</taxon>
    </lineage>
</organism>
<dbReference type="AlphaFoldDB" id="Q0S1Y6"/>
<sequence length="98" mass="10935">MSGARVCRRDRSSMPWSPIRPFTGISVELCDRSIYLYCWTGLFGAGQSRRLQNRAARSTIYAAHLLDLARFRRGSTSLGKRVLSAGCLGTSDRLPKLL</sequence>
<evidence type="ECO:0000313" key="1">
    <source>
        <dbReference type="EMBL" id="ABG98450.1"/>
    </source>
</evidence>
<dbReference type="EMBL" id="CP000431">
    <property type="protein sequence ID" value="ABG98450.1"/>
    <property type="molecule type" value="Genomic_DNA"/>
</dbReference>